<protein>
    <submittedName>
        <fullName evidence="1">Uncharacterized protein</fullName>
    </submittedName>
</protein>
<dbReference type="EMBL" id="VLKK01000030">
    <property type="protein sequence ID" value="TWH89469.1"/>
    <property type="molecule type" value="Genomic_DNA"/>
</dbReference>
<organism evidence="1 2">
    <name type="scientific">Sphingobium wenxiniae (strain DSM 21828 / CGMCC 1.7748 / JZ-1)</name>
    <dbReference type="NCBI Taxonomy" id="595605"/>
    <lineage>
        <taxon>Bacteria</taxon>
        <taxon>Pseudomonadati</taxon>
        <taxon>Pseudomonadota</taxon>
        <taxon>Alphaproteobacteria</taxon>
        <taxon>Sphingomonadales</taxon>
        <taxon>Sphingomonadaceae</taxon>
        <taxon>Sphingobium</taxon>
    </lineage>
</organism>
<dbReference type="Proteomes" id="UP000316624">
    <property type="component" value="Unassembled WGS sequence"/>
</dbReference>
<gene>
    <name evidence="1" type="ORF">IQ35_03800</name>
</gene>
<evidence type="ECO:0000313" key="2">
    <source>
        <dbReference type="Proteomes" id="UP000316624"/>
    </source>
</evidence>
<comment type="caution">
    <text evidence="1">The sequence shown here is derived from an EMBL/GenBank/DDBJ whole genome shotgun (WGS) entry which is preliminary data.</text>
</comment>
<name>A0A562K216_SPHWJ</name>
<evidence type="ECO:0000313" key="1">
    <source>
        <dbReference type="EMBL" id="TWH89469.1"/>
    </source>
</evidence>
<sequence length="49" mass="4952">MAALMLCTGCDVGNAALVASFDDIASGCERHVGIIALIALATAMRGNRS</sequence>
<keyword evidence="2" id="KW-1185">Reference proteome</keyword>
<proteinExistence type="predicted"/>
<accession>A0A562K216</accession>
<reference evidence="1 2" key="1">
    <citation type="journal article" date="2015" name="Stand. Genomic Sci.">
        <title>Genomic Encyclopedia of Bacterial and Archaeal Type Strains, Phase III: the genomes of soil and plant-associated and newly described type strains.</title>
        <authorList>
            <person name="Whitman W.B."/>
            <person name="Woyke T."/>
            <person name="Klenk H.P."/>
            <person name="Zhou Y."/>
            <person name="Lilburn T.G."/>
            <person name="Beck B.J."/>
            <person name="De Vos P."/>
            <person name="Vandamme P."/>
            <person name="Eisen J.A."/>
            <person name="Garrity G."/>
            <person name="Hugenholtz P."/>
            <person name="Kyrpides N.C."/>
        </authorList>
    </citation>
    <scope>NUCLEOTIDE SEQUENCE [LARGE SCALE GENOMIC DNA]</scope>
    <source>
        <strain evidence="1 2">CGMCC 1.7748</strain>
    </source>
</reference>
<dbReference type="AlphaFoldDB" id="A0A562K216"/>